<gene>
    <name evidence="3" type="ORF">CAEBREN_22218</name>
</gene>
<dbReference type="FunCoup" id="G0N0X5">
    <property type="interactions" value="173"/>
</dbReference>
<feature type="region of interest" description="Disordered" evidence="1">
    <location>
        <begin position="179"/>
        <end position="198"/>
    </location>
</feature>
<dbReference type="InParanoid" id="G0N0X5"/>
<dbReference type="STRING" id="135651.G0N0X5"/>
<evidence type="ECO:0000256" key="1">
    <source>
        <dbReference type="SAM" id="MobiDB-lite"/>
    </source>
</evidence>
<reference evidence="4" key="1">
    <citation type="submission" date="2011-07" db="EMBL/GenBank/DDBJ databases">
        <authorList>
            <consortium name="Caenorhabditis brenneri Sequencing and Analysis Consortium"/>
            <person name="Wilson R.K."/>
        </authorList>
    </citation>
    <scope>NUCLEOTIDE SEQUENCE [LARGE SCALE GENOMIC DNA]</scope>
    <source>
        <strain evidence="4">PB2801</strain>
    </source>
</reference>
<keyword evidence="4" id="KW-1185">Reference proteome</keyword>
<evidence type="ECO:0000313" key="3">
    <source>
        <dbReference type="EMBL" id="EGT49146.1"/>
    </source>
</evidence>
<feature type="transmembrane region" description="Helical" evidence="2">
    <location>
        <begin position="80"/>
        <end position="104"/>
    </location>
</feature>
<evidence type="ECO:0000256" key="2">
    <source>
        <dbReference type="SAM" id="Phobius"/>
    </source>
</evidence>
<dbReference type="eggNOG" id="ENOG502THJ0">
    <property type="taxonomic scope" value="Eukaryota"/>
</dbReference>
<keyword evidence="2" id="KW-0472">Membrane</keyword>
<dbReference type="EMBL" id="GL379825">
    <property type="protein sequence ID" value="EGT49146.1"/>
    <property type="molecule type" value="Genomic_DNA"/>
</dbReference>
<evidence type="ECO:0000313" key="4">
    <source>
        <dbReference type="Proteomes" id="UP000008068"/>
    </source>
</evidence>
<dbReference type="AlphaFoldDB" id="G0N0X5"/>
<sequence length="198" mass="22288">MSTTHSNYTSLIEDIEGLATNSSHGTLDDSVYLATDYPFPQPADPFEGYVNGSDYTIVEVTNQNGTETIRIFEYLSLNPWLIYTLCGVALLIVIVAIVGLIVWLKNHKACCTSCCKSKPKISMEARQNSSSNLESYGRPALPRSAYHNERPKSQESYIVDPSNLAISIDGIETIPHFDVPREQHRELPKRSRQYQMRD</sequence>
<accession>G0N0X5</accession>
<dbReference type="OMA" id="HKKRVIQ"/>
<name>G0N0X5_CAEBE</name>
<dbReference type="OrthoDB" id="5796971at2759"/>
<proteinExistence type="predicted"/>
<organism evidence="4">
    <name type="scientific">Caenorhabditis brenneri</name>
    <name type="common">Nematode worm</name>
    <dbReference type="NCBI Taxonomy" id="135651"/>
    <lineage>
        <taxon>Eukaryota</taxon>
        <taxon>Metazoa</taxon>
        <taxon>Ecdysozoa</taxon>
        <taxon>Nematoda</taxon>
        <taxon>Chromadorea</taxon>
        <taxon>Rhabditida</taxon>
        <taxon>Rhabditina</taxon>
        <taxon>Rhabditomorpha</taxon>
        <taxon>Rhabditoidea</taxon>
        <taxon>Rhabditidae</taxon>
        <taxon>Peloderinae</taxon>
        <taxon>Caenorhabditis</taxon>
    </lineage>
</organism>
<keyword evidence="2" id="KW-0812">Transmembrane</keyword>
<protein>
    <submittedName>
        <fullName evidence="3">Uncharacterized protein</fullName>
    </submittedName>
</protein>
<dbReference type="HOGENOM" id="CLU_1236065_0_0_1"/>
<keyword evidence="2" id="KW-1133">Transmembrane helix</keyword>
<dbReference type="Proteomes" id="UP000008068">
    <property type="component" value="Unassembled WGS sequence"/>
</dbReference>